<evidence type="ECO:0000313" key="2">
    <source>
        <dbReference type="EMBL" id="SUA90472.1"/>
    </source>
</evidence>
<organism evidence="2 3">
    <name type="scientific">Pandoraea pulmonicola</name>
    <dbReference type="NCBI Taxonomy" id="93221"/>
    <lineage>
        <taxon>Bacteria</taxon>
        <taxon>Pseudomonadati</taxon>
        <taxon>Pseudomonadota</taxon>
        <taxon>Betaproteobacteria</taxon>
        <taxon>Burkholderiales</taxon>
        <taxon>Burkholderiaceae</taxon>
        <taxon>Pandoraea</taxon>
    </lineage>
</organism>
<dbReference type="RefSeq" id="WP_237171363.1">
    <property type="nucleotide sequence ID" value="NZ_CP010310.2"/>
</dbReference>
<name>A0AAJ5D0B6_PANPU</name>
<dbReference type="GO" id="GO:0016874">
    <property type="term" value="F:ligase activity"/>
    <property type="evidence" value="ECO:0007669"/>
    <property type="project" value="UniProtKB-KW"/>
</dbReference>
<dbReference type="Pfam" id="PF01425">
    <property type="entry name" value="Amidase"/>
    <property type="match status" value="1"/>
</dbReference>
<sequence>MPISMREFPAPLHFQSALSIARQIASGQTSSREVTQHFLDRIARAHALNAFTEVFTEQALAQADAADAALRPGGAGPASSLHGVPVALKDSIEVAGSTASAGSLSRLAITSDITATVVQRMCAAGMVVLGKTHMTEFAFGLAGQNPTRGTPWNPWDAARHRAPGGSSSGCGTTVAAGLAPIAVGGDTGGSVRAPAALNHLVGFKPSSGVISGAGVVPLAPTLDVLGPIAHSVADAHALTAILAGPDAADALTQQVPAAISEDLRDALPTITPHALPELHVLDPRAFPAKLSDGAQRVWDEGLARLTVAGWALRPWMPPAELDIGELSEANSVILGYEGFQLYGHLAEDATQPLWEVVRQRILAGGRIPLTKYEQAVTRRALAARAFAEAIGPGGALLIPATGHGALPLDPADSAHASIGSFCRAGNFLGTPAIALPAGFDDSGMPVGVQLMAPPLADRQLLAIAAALAPALRAPGPVTPDLTHWGL</sequence>
<reference evidence="2 3" key="1">
    <citation type="submission" date="2018-06" db="EMBL/GenBank/DDBJ databases">
        <authorList>
            <consortium name="Pathogen Informatics"/>
            <person name="Doyle S."/>
        </authorList>
    </citation>
    <scope>NUCLEOTIDE SEQUENCE [LARGE SCALE GENOMIC DNA]</scope>
    <source>
        <strain evidence="2 3">NCTC13159</strain>
    </source>
</reference>
<feature type="domain" description="Amidase" evidence="1">
    <location>
        <begin position="33"/>
        <end position="461"/>
    </location>
</feature>
<evidence type="ECO:0000313" key="3">
    <source>
        <dbReference type="Proteomes" id="UP000254589"/>
    </source>
</evidence>
<dbReference type="InterPro" id="IPR000120">
    <property type="entry name" value="Amidase"/>
</dbReference>
<dbReference type="EC" id="6.3.5.-" evidence="2"/>
<keyword evidence="2" id="KW-0436">Ligase</keyword>
<comment type="caution">
    <text evidence="2">The sequence shown here is derived from an EMBL/GenBank/DDBJ whole genome shotgun (WGS) entry which is preliminary data.</text>
</comment>
<dbReference type="PANTHER" id="PTHR11895">
    <property type="entry name" value="TRANSAMIDASE"/>
    <property type="match status" value="1"/>
</dbReference>
<dbReference type="InterPro" id="IPR020556">
    <property type="entry name" value="Amidase_CS"/>
</dbReference>
<proteinExistence type="predicted"/>
<gene>
    <name evidence="2" type="primary">gatA_2</name>
    <name evidence="2" type="ORF">NCTC13159_01955</name>
</gene>
<protein>
    <submittedName>
        <fullName evidence="2">Glutamyl-tRNA(Gln) amidotransferase subunit A</fullName>
        <ecNumber evidence="2">6.3.5.-</ecNumber>
    </submittedName>
</protein>
<dbReference type="Gene3D" id="3.90.1300.10">
    <property type="entry name" value="Amidase signature (AS) domain"/>
    <property type="match status" value="1"/>
</dbReference>
<dbReference type="InterPro" id="IPR023631">
    <property type="entry name" value="Amidase_dom"/>
</dbReference>
<accession>A0AAJ5D0B6</accession>
<dbReference type="AlphaFoldDB" id="A0AAJ5D0B6"/>
<dbReference type="InterPro" id="IPR036928">
    <property type="entry name" value="AS_sf"/>
</dbReference>
<dbReference type="SUPFAM" id="SSF75304">
    <property type="entry name" value="Amidase signature (AS) enzymes"/>
    <property type="match status" value="1"/>
</dbReference>
<dbReference type="Proteomes" id="UP000254589">
    <property type="component" value="Unassembled WGS sequence"/>
</dbReference>
<dbReference type="PROSITE" id="PS00571">
    <property type="entry name" value="AMIDASES"/>
    <property type="match status" value="1"/>
</dbReference>
<dbReference type="PANTHER" id="PTHR11895:SF176">
    <property type="entry name" value="AMIDASE AMID-RELATED"/>
    <property type="match status" value="1"/>
</dbReference>
<evidence type="ECO:0000259" key="1">
    <source>
        <dbReference type="Pfam" id="PF01425"/>
    </source>
</evidence>
<dbReference type="EMBL" id="UGSJ01000001">
    <property type="protein sequence ID" value="SUA90472.1"/>
    <property type="molecule type" value="Genomic_DNA"/>
</dbReference>